<evidence type="ECO:0000313" key="2">
    <source>
        <dbReference type="Proteomes" id="UP000287651"/>
    </source>
</evidence>
<name>A0A426ZXS9_ENSVE</name>
<organism evidence="1 2">
    <name type="scientific">Ensete ventricosum</name>
    <name type="common">Abyssinian banana</name>
    <name type="synonym">Musa ensete</name>
    <dbReference type="NCBI Taxonomy" id="4639"/>
    <lineage>
        <taxon>Eukaryota</taxon>
        <taxon>Viridiplantae</taxon>
        <taxon>Streptophyta</taxon>
        <taxon>Embryophyta</taxon>
        <taxon>Tracheophyta</taxon>
        <taxon>Spermatophyta</taxon>
        <taxon>Magnoliopsida</taxon>
        <taxon>Liliopsida</taxon>
        <taxon>Zingiberales</taxon>
        <taxon>Musaceae</taxon>
        <taxon>Ensete</taxon>
    </lineage>
</organism>
<comment type="caution">
    <text evidence="1">The sequence shown here is derived from an EMBL/GenBank/DDBJ whole genome shotgun (WGS) entry which is preliminary data.</text>
</comment>
<gene>
    <name evidence="1" type="ORF">B296_00031297</name>
</gene>
<accession>A0A426ZXS9</accession>
<reference evidence="1 2" key="1">
    <citation type="journal article" date="2014" name="Agronomy (Basel)">
        <title>A Draft Genome Sequence for Ensete ventricosum, the Drought-Tolerant Tree Against Hunger.</title>
        <authorList>
            <person name="Harrison J."/>
            <person name="Moore K.A."/>
            <person name="Paszkiewicz K."/>
            <person name="Jones T."/>
            <person name="Grant M."/>
            <person name="Ambacheew D."/>
            <person name="Muzemil S."/>
            <person name="Studholme D.J."/>
        </authorList>
    </citation>
    <scope>NUCLEOTIDE SEQUENCE [LARGE SCALE GENOMIC DNA]</scope>
</reference>
<dbReference type="Proteomes" id="UP000287651">
    <property type="component" value="Unassembled WGS sequence"/>
</dbReference>
<sequence length="284" mass="31837">MTSAVKVGVGVPTIIGPRTWPGEIPLLPLKKPFESMVDDAEIGLGESWENTWGSDSAQQQFPNQSRPSMTQEQFVLFSASKRMKQRWAILTCSKGWCSAFESWQCFWRIPSRNDADRVQRHRVGPGKEINQSDWLLMSIISQRGSERKLAFHGMQQQCMHQRAEMSWNKPTLLAGGIGLGWTPGVPSGSWPEETEEETAMGLALALLLFRPPLTATLLLSTSFWREKRPVGRARVETGLFDWRENRTCGVGFGAQSGSGFAILGGNIHSQRCLLKRAERARIYT</sequence>
<dbReference type="EMBL" id="AMZH03004589">
    <property type="protein sequence ID" value="RRT68765.1"/>
    <property type="molecule type" value="Genomic_DNA"/>
</dbReference>
<evidence type="ECO:0000313" key="1">
    <source>
        <dbReference type="EMBL" id="RRT68765.1"/>
    </source>
</evidence>
<protein>
    <submittedName>
        <fullName evidence="1">Uncharacterized protein</fullName>
    </submittedName>
</protein>
<dbReference type="AlphaFoldDB" id="A0A426ZXS9"/>
<proteinExistence type="predicted"/>